<sequence length="137" mass="15138">MGIKPSPNDKTQSASLLQIVEPVEVNRRMASGNTFIVNVVTAWCPDCTERQKRHIGSFAQKMKSHGIDVLQVNVQLLKGHFIGAEHEKMTTQFGGHGYPRTVLINHGNVADQNNVEIITEDTLSELAGKFIQIISES</sequence>
<name>K7A4U0_9ALTE</name>
<dbReference type="InterPro" id="IPR036249">
    <property type="entry name" value="Thioredoxin-like_sf"/>
</dbReference>
<dbReference type="RefSeq" id="WP_007637590.1">
    <property type="nucleotide sequence ID" value="NC_020514.1"/>
</dbReference>
<dbReference type="OrthoDB" id="6105580at2"/>
<dbReference type="HOGENOM" id="CLU_2057629_0_0_6"/>
<keyword evidence="2" id="KW-1185">Reference proteome</keyword>
<dbReference type="PATRIC" id="fig|1129794.4.peg.1856"/>
<gene>
    <name evidence="1" type="ORF">C427_1874</name>
</gene>
<dbReference type="EMBL" id="CP003837">
    <property type="protein sequence ID" value="AGH43983.1"/>
    <property type="molecule type" value="Genomic_DNA"/>
</dbReference>
<evidence type="ECO:0008006" key="3">
    <source>
        <dbReference type="Google" id="ProtNLM"/>
    </source>
</evidence>
<dbReference type="KEGG" id="gps:C427_1874"/>
<dbReference type="Proteomes" id="UP000011864">
    <property type="component" value="Chromosome"/>
</dbReference>
<organism evidence="1 2">
    <name type="scientific">Paraglaciecola psychrophila 170</name>
    <dbReference type="NCBI Taxonomy" id="1129794"/>
    <lineage>
        <taxon>Bacteria</taxon>
        <taxon>Pseudomonadati</taxon>
        <taxon>Pseudomonadota</taxon>
        <taxon>Gammaproteobacteria</taxon>
        <taxon>Alteromonadales</taxon>
        <taxon>Alteromonadaceae</taxon>
        <taxon>Paraglaciecola</taxon>
    </lineage>
</organism>
<dbReference type="SUPFAM" id="SSF52833">
    <property type="entry name" value="Thioredoxin-like"/>
    <property type="match status" value="1"/>
</dbReference>
<dbReference type="Gene3D" id="3.40.30.10">
    <property type="entry name" value="Glutaredoxin"/>
    <property type="match status" value="1"/>
</dbReference>
<dbReference type="AlphaFoldDB" id="K7A4U0"/>
<dbReference type="STRING" id="1129794.C427_1874"/>
<protein>
    <recommendedName>
        <fullName evidence="3">Redoxin domain-containing protein</fullName>
    </recommendedName>
</protein>
<reference evidence="1 2" key="1">
    <citation type="journal article" date="2013" name="Genome Announc.">
        <title>Complete Genome Sequence of Glaciecola psychrophila Strain 170T.</title>
        <authorList>
            <person name="Yin J."/>
            <person name="Chen J."/>
            <person name="Liu G."/>
            <person name="Yu Y."/>
            <person name="Song L."/>
            <person name="Wang X."/>
            <person name="Qu X."/>
        </authorList>
    </citation>
    <scope>NUCLEOTIDE SEQUENCE [LARGE SCALE GENOMIC DNA]</scope>
    <source>
        <strain evidence="1 2">170</strain>
    </source>
</reference>
<accession>K7A4U0</accession>
<evidence type="ECO:0000313" key="2">
    <source>
        <dbReference type="Proteomes" id="UP000011864"/>
    </source>
</evidence>
<evidence type="ECO:0000313" key="1">
    <source>
        <dbReference type="EMBL" id="AGH43983.1"/>
    </source>
</evidence>
<proteinExistence type="predicted"/>
<dbReference type="eggNOG" id="COG0526">
    <property type="taxonomic scope" value="Bacteria"/>
</dbReference>